<evidence type="ECO:0000313" key="4">
    <source>
        <dbReference type="Proteomes" id="UP000275401"/>
    </source>
</evidence>
<reference evidence="3 4" key="1">
    <citation type="submission" date="2018-11" db="EMBL/GenBank/DDBJ databases">
        <title>The Potential of Streptomyces as Biocontrol Agents against the Tomato grey mould, Botrytis cinerea (Gray mold) Frontiers in Microbiology.</title>
        <authorList>
            <person name="Li D."/>
        </authorList>
    </citation>
    <scope>NUCLEOTIDE SEQUENCE [LARGE SCALE GENOMIC DNA]</scope>
    <source>
        <strain evidence="3 4">NEAU-LD23</strain>
    </source>
</reference>
<dbReference type="Proteomes" id="UP000275401">
    <property type="component" value="Unassembled WGS sequence"/>
</dbReference>
<evidence type="ECO:0000259" key="2">
    <source>
        <dbReference type="Pfam" id="PF01337"/>
    </source>
</evidence>
<proteinExistence type="inferred from homology"/>
<dbReference type="InterPro" id="IPR000468">
    <property type="entry name" value="Barstar"/>
</dbReference>
<gene>
    <name evidence="3" type="ORF">EEJ42_25165</name>
</gene>
<sequence length="114" mass="12594">MAPMTGPTPVLPLHLDGVSDKDGFLARCARDLRFPEWYGHNWDALADCLTDLSWWGEDAEPSGYLLRVRGWNAFRDAAPEAAAIAADILSDAVTYWSAHGTPLTIWYDDGPDDT</sequence>
<organism evidence="3 4">
    <name type="scientific">Streptomyces botrytidirepellens</name>
    <dbReference type="NCBI Taxonomy" id="2486417"/>
    <lineage>
        <taxon>Bacteria</taxon>
        <taxon>Bacillati</taxon>
        <taxon>Actinomycetota</taxon>
        <taxon>Actinomycetes</taxon>
        <taxon>Kitasatosporales</taxon>
        <taxon>Streptomycetaceae</taxon>
        <taxon>Streptomyces</taxon>
    </lineage>
</organism>
<accession>A0A3M8VNB5</accession>
<dbReference type="SUPFAM" id="SSF52038">
    <property type="entry name" value="Barstar-related"/>
    <property type="match status" value="1"/>
</dbReference>
<keyword evidence="4" id="KW-1185">Reference proteome</keyword>
<evidence type="ECO:0000256" key="1">
    <source>
        <dbReference type="ARBA" id="ARBA00006845"/>
    </source>
</evidence>
<dbReference type="Pfam" id="PF01337">
    <property type="entry name" value="Barstar"/>
    <property type="match status" value="1"/>
</dbReference>
<protein>
    <submittedName>
        <fullName evidence="3">Barnase inhibitor</fullName>
    </submittedName>
</protein>
<dbReference type="CDD" id="cd05141">
    <property type="entry name" value="Barstar_evA4336-like"/>
    <property type="match status" value="1"/>
</dbReference>
<dbReference type="AlphaFoldDB" id="A0A3M8VNB5"/>
<comment type="similarity">
    <text evidence="1">Belongs to the barstar family.</text>
</comment>
<evidence type="ECO:0000313" key="3">
    <source>
        <dbReference type="EMBL" id="RNG19146.1"/>
    </source>
</evidence>
<name>A0A3M8VNB5_9ACTN</name>
<dbReference type="EMBL" id="RIBZ01000302">
    <property type="protein sequence ID" value="RNG19146.1"/>
    <property type="molecule type" value="Genomic_DNA"/>
</dbReference>
<feature type="domain" description="Barstar (barnase inhibitor)" evidence="2">
    <location>
        <begin position="10"/>
        <end position="106"/>
    </location>
</feature>
<dbReference type="InterPro" id="IPR035905">
    <property type="entry name" value="Barstar-like_sf"/>
</dbReference>
<comment type="caution">
    <text evidence="3">The sequence shown here is derived from an EMBL/GenBank/DDBJ whole genome shotgun (WGS) entry which is preliminary data.</text>
</comment>
<dbReference type="Gene3D" id="3.30.370.10">
    <property type="entry name" value="Barstar-like"/>
    <property type="match status" value="1"/>
</dbReference>